<keyword evidence="1" id="KW-0472">Membrane</keyword>
<evidence type="ECO:0000313" key="2">
    <source>
        <dbReference type="EMBL" id="GAL65276.1"/>
    </source>
</evidence>
<evidence type="ECO:0000313" key="4">
    <source>
        <dbReference type="EMBL" id="GAL89137.1"/>
    </source>
</evidence>
<dbReference type="EMBL" id="BBNS01000001">
    <property type="protein sequence ID" value="GAL69333.1"/>
    <property type="molecule type" value="Genomic_DNA"/>
</dbReference>
<name>A0A090VKK1_9FLAO</name>
<dbReference type="AlphaFoldDB" id="A0A090VKK1"/>
<dbReference type="Proteomes" id="UP000029646">
    <property type="component" value="Unassembled WGS sequence"/>
</dbReference>
<dbReference type="Proteomes" id="UP000030184">
    <property type="component" value="Unassembled WGS sequence"/>
</dbReference>
<evidence type="ECO:0000313" key="5">
    <source>
        <dbReference type="Proteomes" id="UP000029641"/>
    </source>
</evidence>
<feature type="transmembrane region" description="Helical" evidence="1">
    <location>
        <begin position="92"/>
        <end position="109"/>
    </location>
</feature>
<dbReference type="Proteomes" id="UP000029641">
    <property type="component" value="Unassembled WGS sequence"/>
</dbReference>
<dbReference type="EMBL" id="BBNR01000001">
    <property type="protein sequence ID" value="GAL65276.1"/>
    <property type="molecule type" value="Genomic_DNA"/>
</dbReference>
<evidence type="ECO:0000256" key="1">
    <source>
        <dbReference type="SAM" id="Phobius"/>
    </source>
</evidence>
<keyword evidence="1" id="KW-0812">Transmembrane</keyword>
<feature type="transmembrane region" description="Helical" evidence="1">
    <location>
        <begin position="189"/>
        <end position="213"/>
    </location>
</feature>
<accession>A0A090VKK1</accession>
<evidence type="ECO:0000313" key="3">
    <source>
        <dbReference type="EMBL" id="GAL69333.1"/>
    </source>
</evidence>
<organism evidence="2 5">
    <name type="scientific">Jejuia pallidilutea</name>
    <dbReference type="NCBI Taxonomy" id="504487"/>
    <lineage>
        <taxon>Bacteria</taxon>
        <taxon>Pseudomonadati</taxon>
        <taxon>Bacteroidota</taxon>
        <taxon>Flavobacteriia</taxon>
        <taxon>Flavobacteriales</taxon>
        <taxon>Flavobacteriaceae</taxon>
        <taxon>Jejuia</taxon>
    </lineage>
</organism>
<feature type="transmembrane region" description="Helical" evidence="1">
    <location>
        <begin position="115"/>
        <end position="135"/>
    </location>
</feature>
<dbReference type="OrthoDB" id="662673at2"/>
<reference evidence="6" key="1">
    <citation type="journal article" date="2014" name="Genome Announc.">
        <title>Draft Genome Sequence of Marine Flavobacterium Jejuia pallidilutea Strain 11shimoA1 and Pigmentation Mutants.</title>
        <authorList>
            <person name="Takatani N."/>
            <person name="Nakanishi M."/>
            <person name="Meirelles P."/>
            <person name="Mino S."/>
            <person name="Suda W."/>
            <person name="Oshima K."/>
            <person name="Hattori M."/>
            <person name="Ohkuma M."/>
            <person name="Hosokawa M."/>
            <person name="Miyashita K."/>
            <person name="Thompson F.L."/>
            <person name="Niwa A."/>
            <person name="Sawabe T."/>
            <person name="Sawabe T."/>
        </authorList>
    </citation>
    <scope>NUCLEOTIDE SEQUENCE [LARGE SCALE GENOMIC DNA]</scope>
    <source>
        <strain evidence="6">JCM 19538</strain>
    </source>
</reference>
<dbReference type="RefSeq" id="WP_042240076.1">
    <property type="nucleotide sequence ID" value="NZ_BBNR01000001.1"/>
</dbReference>
<dbReference type="EMBL" id="BBNY01000005">
    <property type="protein sequence ID" value="GAL89137.1"/>
    <property type="molecule type" value="Genomic_DNA"/>
</dbReference>
<proteinExistence type="predicted"/>
<evidence type="ECO:0000313" key="6">
    <source>
        <dbReference type="Proteomes" id="UP000030184"/>
    </source>
</evidence>
<dbReference type="eggNOG" id="ENOG502ZFYJ">
    <property type="taxonomic scope" value="Bacteria"/>
</dbReference>
<gene>
    <name evidence="2" type="ORF">JCM19301_3736</name>
    <name evidence="3" type="ORF">JCM19302_4062</name>
    <name evidence="4" type="ORF">JCM19538_2126</name>
</gene>
<sequence length="230" mass="27102">MKTLSKNQIEELYVFTRKHYVEWYDVQTELVDHLANGIERQWEINSNISFKDALNAEFKKFGIFGFSELVENKQRALNKYYRSLVFKELKTYLRLPSFLFLIITVYAFKTLLSTIGYKAYVLAAIIVLMLAVSVCHMYREKKAIKRRYANTGKKWLFDAAIMELGGFVHVSFLLIQVPNFDRFSMLQTGVGTLLVSTVVILYFMVFYISTRIVPKIIKENMKKRYQELYL</sequence>
<keyword evidence="1" id="KW-1133">Transmembrane helix</keyword>
<protein>
    <submittedName>
        <fullName evidence="2">Uncharacterized protein</fullName>
    </submittedName>
</protein>
<feature type="transmembrane region" description="Helical" evidence="1">
    <location>
        <begin position="155"/>
        <end position="177"/>
    </location>
</feature>
<comment type="caution">
    <text evidence="2">The sequence shown here is derived from an EMBL/GenBank/DDBJ whole genome shotgun (WGS) entry which is preliminary data.</text>
</comment>
<dbReference type="STRING" id="504487.JCM19538_2126"/>
<keyword evidence="6" id="KW-1185">Reference proteome</keyword>